<dbReference type="EMBL" id="CAKOAT010118154">
    <property type="protein sequence ID" value="CAH8331901.1"/>
    <property type="molecule type" value="Genomic_DNA"/>
</dbReference>
<dbReference type="InterPro" id="IPR001789">
    <property type="entry name" value="Sig_transdc_resp-reg_receiver"/>
</dbReference>
<evidence type="ECO:0000256" key="5">
    <source>
        <dbReference type="ARBA" id="ARBA00023242"/>
    </source>
</evidence>
<feature type="modified residue" description="4-aspartylphosphate" evidence="6">
    <location>
        <position position="86"/>
    </location>
</feature>
<keyword evidence="6" id="KW-0597">Phosphoprotein</keyword>
<feature type="compositionally biased region" description="Basic and acidic residues" evidence="7">
    <location>
        <begin position="1"/>
        <end position="19"/>
    </location>
</feature>
<proteinExistence type="predicted"/>
<evidence type="ECO:0000259" key="8">
    <source>
        <dbReference type="PROSITE" id="PS50110"/>
    </source>
</evidence>
<name>A0ABC8JKQ3_ERUVS</name>
<evidence type="ECO:0000256" key="4">
    <source>
        <dbReference type="ARBA" id="ARBA00023163"/>
    </source>
</evidence>
<dbReference type="InterPro" id="IPR006447">
    <property type="entry name" value="Myb_dom_plants"/>
</dbReference>
<evidence type="ECO:0000256" key="2">
    <source>
        <dbReference type="ARBA" id="ARBA00023012"/>
    </source>
</evidence>
<dbReference type="PROSITE" id="PS50110">
    <property type="entry name" value="RESPONSE_REGULATORY"/>
    <property type="match status" value="1"/>
</dbReference>
<keyword evidence="4" id="KW-0804">Transcription</keyword>
<comment type="caution">
    <text evidence="9">The sequence shown here is derived from an EMBL/GenBank/DDBJ whole genome shotgun (WGS) entry which is preliminary data.</text>
</comment>
<evidence type="ECO:0000313" key="9">
    <source>
        <dbReference type="EMBL" id="CAH8331901.1"/>
    </source>
</evidence>
<evidence type="ECO:0000256" key="3">
    <source>
        <dbReference type="ARBA" id="ARBA00023015"/>
    </source>
</evidence>
<keyword evidence="5" id="KW-0539">Nucleus</keyword>
<accession>A0ABC8JKQ3</accession>
<dbReference type="Proteomes" id="UP001642260">
    <property type="component" value="Unassembled WGS sequence"/>
</dbReference>
<dbReference type="SUPFAM" id="SSF52172">
    <property type="entry name" value="CheY-like"/>
    <property type="match status" value="1"/>
</dbReference>
<dbReference type="GO" id="GO:0005634">
    <property type="term" value="C:nucleus"/>
    <property type="evidence" value="ECO:0007669"/>
    <property type="project" value="UniProtKB-SubCell"/>
</dbReference>
<keyword evidence="2" id="KW-0902">Two-component regulatory system</keyword>
<dbReference type="GO" id="GO:0000160">
    <property type="term" value="P:phosphorelay signal transduction system"/>
    <property type="evidence" value="ECO:0007669"/>
    <property type="project" value="UniProtKB-KW"/>
</dbReference>
<dbReference type="NCBIfam" id="TIGR01557">
    <property type="entry name" value="myb_SHAQKYF"/>
    <property type="match status" value="1"/>
</dbReference>
<sequence length="436" mass="50056">MPLEHTTEDGDETLFREQETSEVNSPLKEFPQSTNVLVVDANLITLRNMKEIMEQYTYQVTTYANAEEAISFLTNCKHEINIVIWDYHMPGINGLQALEIIGLKMDLPVVIMSNDHQTESVMDAIQHGACQYVIKPVRNEIMATIWQHIVCKRGISKPGLVPPVLVHDDCSKQDKDDSVTVDQDRSEQNIDKIEEKITKKQRMTVKSNGSEQDNDDSRTVRQDNFGQSINKKKETSFKKPRILWTGDLQQKFLDAIVLLGGPKKATPKGILRCLQDMKIEGLTQKNVSSHLQKYRQTIEKNPIPQQYPETGWSSFCKPSPFLGMNNGFIAPSSYMNGPPIYPVQDNQYQNGYLAMNNNQFVTNNMPGLPYLNHDHHLQQQQQQRKYQPSNHVNYMMRKNEPEQAYNGVDLTDLESIYQSLQYDPNEFLFDGYNFGN</sequence>
<dbReference type="InterPro" id="IPR045279">
    <property type="entry name" value="ARR-like"/>
</dbReference>
<keyword evidence="10" id="KW-1185">Reference proteome</keyword>
<feature type="region of interest" description="Disordered" evidence="7">
    <location>
        <begin position="200"/>
        <end position="232"/>
    </location>
</feature>
<evidence type="ECO:0000256" key="6">
    <source>
        <dbReference type="PROSITE-ProRule" id="PRU00169"/>
    </source>
</evidence>
<dbReference type="InterPro" id="IPR009057">
    <property type="entry name" value="Homeodomain-like_sf"/>
</dbReference>
<reference evidence="9 10" key="1">
    <citation type="submission" date="2022-03" db="EMBL/GenBank/DDBJ databases">
        <authorList>
            <person name="Macdonald S."/>
            <person name="Ahmed S."/>
            <person name="Newling K."/>
        </authorList>
    </citation>
    <scope>NUCLEOTIDE SEQUENCE [LARGE SCALE GENOMIC DNA]</scope>
</reference>
<dbReference type="SMART" id="SM00448">
    <property type="entry name" value="REC"/>
    <property type="match status" value="1"/>
</dbReference>
<dbReference type="InterPro" id="IPR011006">
    <property type="entry name" value="CheY-like_superfamily"/>
</dbReference>
<dbReference type="Pfam" id="PF00072">
    <property type="entry name" value="Response_reg"/>
    <property type="match status" value="1"/>
</dbReference>
<dbReference type="SUPFAM" id="SSF46689">
    <property type="entry name" value="Homeodomain-like"/>
    <property type="match status" value="1"/>
</dbReference>
<feature type="region of interest" description="Disordered" evidence="7">
    <location>
        <begin position="1"/>
        <end position="26"/>
    </location>
</feature>
<gene>
    <name evidence="9" type="ORF">ERUC_LOCUS12488</name>
</gene>
<keyword evidence="3" id="KW-0805">Transcription regulation</keyword>
<dbReference type="CDD" id="cd17584">
    <property type="entry name" value="REC_typeB_ARR-like"/>
    <property type="match status" value="1"/>
</dbReference>
<protein>
    <recommendedName>
        <fullName evidence="8">Response regulatory domain-containing protein</fullName>
    </recommendedName>
</protein>
<evidence type="ECO:0000256" key="1">
    <source>
        <dbReference type="ARBA" id="ARBA00004123"/>
    </source>
</evidence>
<dbReference type="Gene3D" id="1.10.10.60">
    <property type="entry name" value="Homeodomain-like"/>
    <property type="match status" value="1"/>
</dbReference>
<organism evidence="9 10">
    <name type="scientific">Eruca vesicaria subsp. sativa</name>
    <name type="common">Garden rocket</name>
    <name type="synonym">Eruca sativa</name>
    <dbReference type="NCBI Taxonomy" id="29727"/>
    <lineage>
        <taxon>Eukaryota</taxon>
        <taxon>Viridiplantae</taxon>
        <taxon>Streptophyta</taxon>
        <taxon>Embryophyta</taxon>
        <taxon>Tracheophyta</taxon>
        <taxon>Spermatophyta</taxon>
        <taxon>Magnoliopsida</taxon>
        <taxon>eudicotyledons</taxon>
        <taxon>Gunneridae</taxon>
        <taxon>Pentapetalae</taxon>
        <taxon>rosids</taxon>
        <taxon>malvids</taxon>
        <taxon>Brassicales</taxon>
        <taxon>Brassicaceae</taxon>
        <taxon>Brassiceae</taxon>
        <taxon>Eruca</taxon>
    </lineage>
</organism>
<dbReference type="AlphaFoldDB" id="A0ABC8JKQ3"/>
<evidence type="ECO:0000313" key="10">
    <source>
        <dbReference type="Proteomes" id="UP001642260"/>
    </source>
</evidence>
<dbReference type="PANTHER" id="PTHR43874:SF98">
    <property type="entry name" value="TWO-COMPONENT RESPONSE REGULATOR ARR19-RELATED"/>
    <property type="match status" value="1"/>
</dbReference>
<dbReference type="PANTHER" id="PTHR43874">
    <property type="entry name" value="TWO-COMPONENT RESPONSE REGULATOR"/>
    <property type="match status" value="1"/>
</dbReference>
<feature type="domain" description="Response regulatory" evidence="8">
    <location>
        <begin position="35"/>
        <end position="150"/>
    </location>
</feature>
<comment type="subcellular location">
    <subcellularLocation>
        <location evidence="1">Nucleus</location>
    </subcellularLocation>
</comment>
<dbReference type="Gene3D" id="3.40.50.2300">
    <property type="match status" value="1"/>
</dbReference>
<evidence type="ECO:0000256" key="7">
    <source>
        <dbReference type="SAM" id="MobiDB-lite"/>
    </source>
</evidence>